<evidence type="ECO:0000313" key="5">
    <source>
        <dbReference type="EMBL" id="SKA25465.1"/>
    </source>
</evidence>
<gene>
    <name evidence="5" type="ORF">SAMN02745674_02717</name>
</gene>
<protein>
    <recommendedName>
        <fullName evidence="7">DUF1704 domain-containing protein</fullName>
    </recommendedName>
</protein>
<dbReference type="STRING" id="1122188.SAMN02745674_02717"/>
<accession>A0A1T4SB95</accession>
<sequence>MSLVAAPEPRLKPLPPVAARIDAELVKIDCELDWLLALSPIKNDELWAGFEASGHTSIPELEYIDLEVDLHAERERLLALPMEDIESPLLSGLLSEKQRELERQLELVRMRGTDGFINASLDLFGGVEPGLLNLANGIMRDVQPSAPLKAEAGIDEVMAAVEEEMAWYREQSPDFHADVVVDTDLNSLMMVSHGTFYVDGDIRLPRARVQPLIQHEIGTHVVTRHNGARQPLKQLEVGLAHYDPLQEGLGVLSEYLSGYLPGERLRVLAARVVATDMALHGEGVPAIFDLLHRTHEMPSDDAFDVAVRALRGGGLTKDAVYLRGLRDLVEYLHADGEFEPLFLGKFALTHRVVLDQLIEEGWAAGPELLPRYFTDPRAQARLAHCRTTPVDRLFHKDPDA</sequence>
<name>A0A1T4SB95_9GAMM</name>
<dbReference type="RefSeq" id="WP_159447404.1">
    <property type="nucleotide sequence ID" value="NZ_FUXP01000015.1"/>
</dbReference>
<keyword evidence="4" id="KW-0482">Metalloprotease</keyword>
<comment type="cofactor">
    <cofactor evidence="1">
        <name>Zn(2+)</name>
        <dbReference type="ChEBI" id="CHEBI:29105"/>
    </cofactor>
</comment>
<reference evidence="5 6" key="1">
    <citation type="submission" date="2017-02" db="EMBL/GenBank/DDBJ databases">
        <authorList>
            <person name="Peterson S.W."/>
        </authorList>
    </citation>
    <scope>NUCLEOTIDE SEQUENCE [LARGE SCALE GENOMIC DNA]</scope>
    <source>
        <strain evidence="5 6">DSM 21749</strain>
    </source>
</reference>
<keyword evidence="2" id="KW-0645">Protease</keyword>
<dbReference type="SMART" id="SM01154">
    <property type="entry name" value="DUF1704"/>
    <property type="match status" value="1"/>
</dbReference>
<dbReference type="InterPro" id="IPR012548">
    <property type="entry name" value="MATCAP"/>
</dbReference>
<dbReference type="Pfam" id="PF08014">
    <property type="entry name" value="MATCAP"/>
    <property type="match status" value="1"/>
</dbReference>
<dbReference type="PANTHER" id="PTHR31817">
    <property type="match status" value="1"/>
</dbReference>
<dbReference type="EMBL" id="FUXP01000015">
    <property type="protein sequence ID" value="SKA25465.1"/>
    <property type="molecule type" value="Genomic_DNA"/>
</dbReference>
<dbReference type="AlphaFoldDB" id="A0A1T4SB95"/>
<keyword evidence="3" id="KW-0378">Hydrolase</keyword>
<dbReference type="PANTHER" id="PTHR31817:SF0">
    <property type="entry name" value="CHROMOSOME UNDETERMINED SCAFFOLD_67, WHOLE GENOME SHOTGUN SEQUENCE"/>
    <property type="match status" value="1"/>
</dbReference>
<evidence type="ECO:0008006" key="7">
    <source>
        <dbReference type="Google" id="ProtNLM"/>
    </source>
</evidence>
<organism evidence="5 6">
    <name type="scientific">Lysobacter spongiicola DSM 21749</name>
    <dbReference type="NCBI Taxonomy" id="1122188"/>
    <lineage>
        <taxon>Bacteria</taxon>
        <taxon>Pseudomonadati</taxon>
        <taxon>Pseudomonadota</taxon>
        <taxon>Gammaproteobacteria</taxon>
        <taxon>Lysobacterales</taxon>
        <taxon>Lysobacteraceae</taxon>
        <taxon>Novilysobacter</taxon>
    </lineage>
</organism>
<proteinExistence type="predicted"/>
<dbReference type="GO" id="GO:0006508">
    <property type="term" value="P:proteolysis"/>
    <property type="evidence" value="ECO:0007669"/>
    <property type="project" value="UniProtKB-KW"/>
</dbReference>
<keyword evidence="6" id="KW-1185">Reference proteome</keyword>
<dbReference type="Proteomes" id="UP000190061">
    <property type="component" value="Unassembled WGS sequence"/>
</dbReference>
<evidence type="ECO:0000256" key="3">
    <source>
        <dbReference type="ARBA" id="ARBA00022801"/>
    </source>
</evidence>
<dbReference type="GO" id="GO:0008237">
    <property type="term" value="F:metallopeptidase activity"/>
    <property type="evidence" value="ECO:0007669"/>
    <property type="project" value="UniProtKB-KW"/>
</dbReference>
<dbReference type="GO" id="GO:0080164">
    <property type="term" value="P:regulation of nitric oxide metabolic process"/>
    <property type="evidence" value="ECO:0007669"/>
    <property type="project" value="TreeGrafter"/>
</dbReference>
<dbReference type="OrthoDB" id="9785840at2"/>
<evidence type="ECO:0000256" key="4">
    <source>
        <dbReference type="ARBA" id="ARBA00023049"/>
    </source>
</evidence>
<evidence type="ECO:0000313" key="6">
    <source>
        <dbReference type="Proteomes" id="UP000190061"/>
    </source>
</evidence>
<evidence type="ECO:0000256" key="1">
    <source>
        <dbReference type="ARBA" id="ARBA00001947"/>
    </source>
</evidence>
<evidence type="ECO:0000256" key="2">
    <source>
        <dbReference type="ARBA" id="ARBA00022670"/>
    </source>
</evidence>